<feature type="domain" description="N-acetyltransferase" evidence="4">
    <location>
        <begin position="1"/>
        <end position="142"/>
    </location>
</feature>
<dbReference type="GO" id="GO:0005737">
    <property type="term" value="C:cytoplasm"/>
    <property type="evidence" value="ECO:0007669"/>
    <property type="project" value="TreeGrafter"/>
</dbReference>
<evidence type="ECO:0000313" key="6">
    <source>
        <dbReference type="Proteomes" id="UP000051223"/>
    </source>
</evidence>
<dbReference type="Proteomes" id="UP000051223">
    <property type="component" value="Unassembled WGS sequence"/>
</dbReference>
<dbReference type="GO" id="GO:0008999">
    <property type="term" value="F:protein-N-terminal-alanine acetyltransferase activity"/>
    <property type="evidence" value="ECO:0007669"/>
    <property type="project" value="TreeGrafter"/>
</dbReference>
<name>A0A0R1YFY4_9LACO</name>
<comment type="caution">
    <text evidence="5">The sequence shown here is derived from an EMBL/GenBank/DDBJ whole genome shotgun (WGS) entry which is preliminary data.</text>
</comment>
<dbReference type="AlphaFoldDB" id="A0A0R1YFY4"/>
<dbReference type="InterPro" id="IPR000182">
    <property type="entry name" value="GNAT_dom"/>
</dbReference>
<evidence type="ECO:0000256" key="2">
    <source>
        <dbReference type="ARBA" id="ARBA00023315"/>
    </source>
</evidence>
<dbReference type="Gene3D" id="3.40.630.30">
    <property type="match status" value="1"/>
</dbReference>
<dbReference type="eggNOG" id="COG1670">
    <property type="taxonomic scope" value="Bacteria"/>
</dbReference>
<evidence type="ECO:0000256" key="1">
    <source>
        <dbReference type="ARBA" id="ARBA00022679"/>
    </source>
</evidence>
<keyword evidence="6" id="KW-1185">Reference proteome</keyword>
<evidence type="ECO:0000256" key="3">
    <source>
        <dbReference type="ARBA" id="ARBA00038502"/>
    </source>
</evidence>
<dbReference type="PATRIC" id="fig|1423754.3.peg.82"/>
<keyword evidence="2" id="KW-0012">Acyltransferase</keyword>
<comment type="similarity">
    <text evidence="3">Belongs to the acetyltransferase family. RimJ subfamily.</text>
</comment>
<evidence type="ECO:0000313" key="5">
    <source>
        <dbReference type="EMBL" id="KRM40885.1"/>
    </source>
</evidence>
<sequence length="152" mass="17691">MAGFEQLTNIEDAKRAAGQYVLRKGSFVICLKENEQVIGLVELYERGMDERSGLLKTKEIGFLLDQDFEGNGYMTEALNLIIKDAFENEEQVEIWAGTFENNERSQKLLSRLGFRYVYNVDYGQVTNLFSFKEKYYLLKKEEWLKIVSNTKS</sequence>
<dbReference type="Pfam" id="PF13302">
    <property type="entry name" value="Acetyltransf_3"/>
    <property type="match status" value="1"/>
</dbReference>
<gene>
    <name evidence="5" type="ORF">FC39_GL000081</name>
</gene>
<evidence type="ECO:0000259" key="4">
    <source>
        <dbReference type="PROSITE" id="PS51186"/>
    </source>
</evidence>
<protein>
    <recommendedName>
        <fullName evidence="4">N-acetyltransferase domain-containing protein</fullName>
    </recommendedName>
</protein>
<dbReference type="PANTHER" id="PTHR43792">
    <property type="entry name" value="GNAT FAMILY, PUTATIVE (AFU_ORTHOLOGUE AFUA_3G00765)-RELATED-RELATED"/>
    <property type="match status" value="1"/>
</dbReference>
<organism evidence="5 6">
    <name type="scientific">Lactobacillus hamsteri DSM 5661 = JCM 6256</name>
    <dbReference type="NCBI Taxonomy" id="1423754"/>
    <lineage>
        <taxon>Bacteria</taxon>
        <taxon>Bacillati</taxon>
        <taxon>Bacillota</taxon>
        <taxon>Bacilli</taxon>
        <taxon>Lactobacillales</taxon>
        <taxon>Lactobacillaceae</taxon>
        <taxon>Lactobacillus</taxon>
    </lineage>
</organism>
<dbReference type="SUPFAM" id="SSF55729">
    <property type="entry name" value="Acyl-CoA N-acyltransferases (Nat)"/>
    <property type="match status" value="1"/>
</dbReference>
<reference evidence="5 6" key="1">
    <citation type="journal article" date="2015" name="Genome Announc.">
        <title>Expanding the biotechnology potential of lactobacilli through comparative genomics of 213 strains and associated genera.</title>
        <authorList>
            <person name="Sun Z."/>
            <person name="Harris H.M."/>
            <person name="McCann A."/>
            <person name="Guo C."/>
            <person name="Argimon S."/>
            <person name="Zhang W."/>
            <person name="Yang X."/>
            <person name="Jeffery I.B."/>
            <person name="Cooney J.C."/>
            <person name="Kagawa T.F."/>
            <person name="Liu W."/>
            <person name="Song Y."/>
            <person name="Salvetti E."/>
            <person name="Wrobel A."/>
            <person name="Rasinkangas P."/>
            <person name="Parkhill J."/>
            <person name="Rea M.C."/>
            <person name="O'Sullivan O."/>
            <person name="Ritari J."/>
            <person name="Douillard F.P."/>
            <person name="Paul Ross R."/>
            <person name="Yang R."/>
            <person name="Briner A.E."/>
            <person name="Felis G.E."/>
            <person name="de Vos W.M."/>
            <person name="Barrangou R."/>
            <person name="Klaenhammer T.R."/>
            <person name="Caufield P.W."/>
            <person name="Cui Y."/>
            <person name="Zhang H."/>
            <person name="O'Toole P.W."/>
        </authorList>
    </citation>
    <scope>NUCLEOTIDE SEQUENCE [LARGE SCALE GENOMIC DNA]</scope>
    <source>
        <strain evidence="5 6">DSM 5661</strain>
    </source>
</reference>
<dbReference type="PANTHER" id="PTHR43792:SF8">
    <property type="entry name" value="[RIBOSOMAL PROTEIN US5]-ALANINE N-ACETYLTRANSFERASE"/>
    <property type="match status" value="1"/>
</dbReference>
<dbReference type="PROSITE" id="PS51186">
    <property type="entry name" value="GNAT"/>
    <property type="match status" value="1"/>
</dbReference>
<keyword evidence="1" id="KW-0808">Transferase</keyword>
<dbReference type="InterPro" id="IPR051531">
    <property type="entry name" value="N-acetyltransferase"/>
</dbReference>
<proteinExistence type="inferred from homology"/>
<accession>A0A0R1YFY4</accession>
<dbReference type="InterPro" id="IPR016181">
    <property type="entry name" value="Acyl_CoA_acyltransferase"/>
</dbReference>
<dbReference type="EMBL" id="AZGI01000006">
    <property type="protein sequence ID" value="KRM40885.1"/>
    <property type="molecule type" value="Genomic_DNA"/>
</dbReference>
<dbReference type="STRING" id="1423754.FC39_GL000081"/>